<dbReference type="EMBL" id="VPFD01000002">
    <property type="protein sequence ID" value="TXG01893.1"/>
    <property type="molecule type" value="Genomic_DNA"/>
</dbReference>
<evidence type="ECO:0000313" key="1">
    <source>
        <dbReference type="EMBL" id="TXG01893.1"/>
    </source>
</evidence>
<dbReference type="RefSeq" id="WP_147933225.1">
    <property type="nucleotide sequence ID" value="NZ_VPFD01000002.1"/>
</dbReference>
<organism evidence="1 2">
    <name type="scientific">Massilia arenae</name>
    <dbReference type="NCBI Taxonomy" id="2603288"/>
    <lineage>
        <taxon>Bacteria</taxon>
        <taxon>Pseudomonadati</taxon>
        <taxon>Pseudomonadota</taxon>
        <taxon>Betaproteobacteria</taxon>
        <taxon>Burkholderiales</taxon>
        <taxon>Oxalobacteraceae</taxon>
        <taxon>Telluria group</taxon>
        <taxon>Massilia</taxon>
    </lineage>
</organism>
<comment type="caution">
    <text evidence="1">The sequence shown here is derived from an EMBL/GenBank/DDBJ whole genome shotgun (WGS) entry which is preliminary data.</text>
</comment>
<dbReference type="Proteomes" id="UP000321413">
    <property type="component" value="Unassembled WGS sequence"/>
</dbReference>
<proteinExistence type="predicted"/>
<name>A0A5C7G797_9BURK</name>
<gene>
    <name evidence="1" type="ORF">FVD38_01550</name>
</gene>
<reference evidence="1 2" key="1">
    <citation type="submission" date="2019-08" db="EMBL/GenBank/DDBJ databases">
        <title>Massilia golmudensis sp. nov., isolated from sand in the Qinghai-Tibetan Plateau.</title>
        <authorList>
            <person name="Zhang B."/>
        </authorList>
    </citation>
    <scope>NUCLEOTIDE SEQUENCE [LARGE SCALE GENOMIC DNA]</scope>
    <source>
        <strain evidence="1 2">GEM5</strain>
    </source>
</reference>
<protein>
    <submittedName>
        <fullName evidence="1">Uncharacterized protein</fullName>
    </submittedName>
</protein>
<accession>A0A5C7G797</accession>
<evidence type="ECO:0000313" key="2">
    <source>
        <dbReference type="Proteomes" id="UP000321413"/>
    </source>
</evidence>
<keyword evidence="2" id="KW-1185">Reference proteome</keyword>
<dbReference type="AlphaFoldDB" id="A0A5C7G797"/>
<sequence length="64" mass="7425">MSTTSFKLPEELEQRAAFVAQARQAKAEMLQNGNGHTPEDIRAYLRQRIEDSQVRRPGKKPWKE</sequence>